<accession>A0A410DX33</accession>
<name>A0A410DX33_9CLOT</name>
<evidence type="ECO:0000313" key="2">
    <source>
        <dbReference type="Proteomes" id="UP000286268"/>
    </source>
</evidence>
<dbReference type="OrthoDB" id="2236631at2"/>
<gene>
    <name evidence="1" type="ORF">C1I91_18790</name>
</gene>
<dbReference type="AlphaFoldDB" id="A0A410DX33"/>
<dbReference type="EMBL" id="CP025746">
    <property type="protein sequence ID" value="QAA33528.1"/>
    <property type="molecule type" value="Genomic_DNA"/>
</dbReference>
<dbReference type="KEGG" id="cmah:C1I91_18790"/>
<evidence type="ECO:0000313" key="1">
    <source>
        <dbReference type="EMBL" id="QAA33528.1"/>
    </source>
</evidence>
<evidence type="ECO:0008006" key="3">
    <source>
        <dbReference type="Google" id="ProtNLM"/>
    </source>
</evidence>
<sequence length="115" mass="13636">MELNKTEEMAMKIIRELRGHMKNKIGSSEINNVVDDNNHRAFSINFQAYNYFCILLNYDRGRIGCSIQYGEKSFIGLENSQKWYEQADFDIFCKELQEQLELRIPDKFLEANGWK</sequence>
<dbReference type="Proteomes" id="UP000286268">
    <property type="component" value="Chromosome"/>
</dbReference>
<protein>
    <recommendedName>
        <fullName evidence="3">DUF4304 domain-containing protein</fullName>
    </recommendedName>
</protein>
<dbReference type="RefSeq" id="WP_128214248.1">
    <property type="nucleotide sequence ID" value="NZ_CP025746.1"/>
</dbReference>
<reference evidence="1 2" key="1">
    <citation type="submission" date="2018-01" db="EMBL/GenBank/DDBJ databases">
        <title>Genome Sequencing and Assembly of Anaerobacter polyendosporus strain CT4.</title>
        <authorList>
            <person name="Tachaapaikoon C."/>
            <person name="Sutheeworapong S."/>
            <person name="Jenjaroenpun P."/>
            <person name="Wongsurawat T."/>
            <person name="Nookeaw I."/>
            <person name="Cheawchanlertfa P."/>
            <person name="Kosugi A."/>
            <person name="Cheevadhanarak S."/>
            <person name="Ratanakhanokchai K."/>
        </authorList>
    </citation>
    <scope>NUCLEOTIDE SEQUENCE [LARGE SCALE GENOMIC DNA]</scope>
    <source>
        <strain evidence="1 2">CT4</strain>
    </source>
</reference>
<proteinExistence type="predicted"/>
<keyword evidence="2" id="KW-1185">Reference proteome</keyword>
<organism evidence="1 2">
    <name type="scientific">Clostridium manihotivorum</name>
    <dbReference type="NCBI Taxonomy" id="2320868"/>
    <lineage>
        <taxon>Bacteria</taxon>
        <taxon>Bacillati</taxon>
        <taxon>Bacillota</taxon>
        <taxon>Clostridia</taxon>
        <taxon>Eubacteriales</taxon>
        <taxon>Clostridiaceae</taxon>
        <taxon>Clostridium</taxon>
    </lineage>
</organism>